<keyword evidence="4 9" id="KW-0812">Transmembrane</keyword>
<reference evidence="11 12" key="1">
    <citation type="submission" date="2020-08" db="EMBL/GenBank/DDBJ databases">
        <title>Genomic Encyclopedia of Type Strains, Phase IV (KMG-IV): sequencing the most valuable type-strain genomes for metagenomic binning, comparative biology and taxonomic classification.</title>
        <authorList>
            <person name="Goeker M."/>
        </authorList>
    </citation>
    <scope>NUCLEOTIDE SEQUENCE [LARGE SCALE GENOMIC DNA]</scope>
    <source>
        <strain evidence="11 12">DSM 12252</strain>
    </source>
</reference>
<keyword evidence="12" id="KW-1185">Reference proteome</keyword>
<proteinExistence type="inferred from homology"/>
<dbReference type="PANTHER" id="PTHR30625:SF15">
    <property type="entry name" value="BIOPOLYMER TRANSPORT PROTEIN EXBB"/>
    <property type="match status" value="1"/>
</dbReference>
<dbReference type="Pfam" id="PF01618">
    <property type="entry name" value="MotA_ExbB"/>
    <property type="match status" value="1"/>
</dbReference>
<evidence type="ECO:0000256" key="4">
    <source>
        <dbReference type="ARBA" id="ARBA00022692"/>
    </source>
</evidence>
<dbReference type="EMBL" id="JACHIG010000017">
    <property type="protein sequence ID" value="MBB5035439.1"/>
    <property type="molecule type" value="Genomic_DNA"/>
</dbReference>
<name>A0A7W7YG14_9BACT</name>
<evidence type="ECO:0000256" key="2">
    <source>
        <dbReference type="ARBA" id="ARBA00022448"/>
    </source>
</evidence>
<comment type="subcellular location">
    <subcellularLocation>
        <location evidence="1">Cell membrane</location>
        <topology evidence="1">Multi-pass membrane protein</topology>
    </subcellularLocation>
    <subcellularLocation>
        <location evidence="8">Membrane</location>
        <topology evidence="8">Multi-pass membrane protein</topology>
    </subcellularLocation>
</comment>
<dbReference type="GO" id="GO:0005886">
    <property type="term" value="C:plasma membrane"/>
    <property type="evidence" value="ECO:0007669"/>
    <property type="project" value="UniProtKB-SubCell"/>
</dbReference>
<accession>A0A7W7YG14</accession>
<dbReference type="InterPro" id="IPR002898">
    <property type="entry name" value="MotA_ExbB_proton_chnl"/>
</dbReference>
<keyword evidence="3" id="KW-1003">Cell membrane</keyword>
<comment type="similarity">
    <text evidence="8">Belongs to the exbB/tolQ family.</text>
</comment>
<organism evidence="11 12">
    <name type="scientific">Prosthecobacter vanneervenii</name>
    <dbReference type="NCBI Taxonomy" id="48466"/>
    <lineage>
        <taxon>Bacteria</taxon>
        <taxon>Pseudomonadati</taxon>
        <taxon>Verrucomicrobiota</taxon>
        <taxon>Verrucomicrobiia</taxon>
        <taxon>Verrucomicrobiales</taxon>
        <taxon>Verrucomicrobiaceae</taxon>
        <taxon>Prosthecobacter</taxon>
    </lineage>
</organism>
<keyword evidence="5 8" id="KW-0653">Protein transport</keyword>
<evidence type="ECO:0000256" key="1">
    <source>
        <dbReference type="ARBA" id="ARBA00004651"/>
    </source>
</evidence>
<protein>
    <submittedName>
        <fullName evidence="11">Biopolymer transport protein ExbB</fullName>
    </submittedName>
</protein>
<dbReference type="GO" id="GO:0017038">
    <property type="term" value="P:protein import"/>
    <property type="evidence" value="ECO:0007669"/>
    <property type="project" value="TreeGrafter"/>
</dbReference>
<evidence type="ECO:0000256" key="6">
    <source>
        <dbReference type="ARBA" id="ARBA00022989"/>
    </source>
</evidence>
<evidence type="ECO:0000313" key="12">
    <source>
        <dbReference type="Proteomes" id="UP000590740"/>
    </source>
</evidence>
<comment type="caution">
    <text evidence="11">The sequence shown here is derived from an EMBL/GenBank/DDBJ whole genome shotgun (WGS) entry which is preliminary data.</text>
</comment>
<feature type="domain" description="MotA/TolQ/ExbB proton channel" evidence="10">
    <location>
        <begin position="126"/>
        <end position="230"/>
    </location>
</feature>
<dbReference type="PANTHER" id="PTHR30625">
    <property type="entry name" value="PROTEIN TOLQ"/>
    <property type="match status" value="1"/>
</dbReference>
<keyword evidence="2 8" id="KW-0813">Transport</keyword>
<feature type="transmembrane region" description="Helical" evidence="9">
    <location>
        <begin position="49"/>
        <end position="71"/>
    </location>
</feature>
<dbReference type="InterPro" id="IPR050790">
    <property type="entry name" value="ExbB/TolQ_transport"/>
</dbReference>
<evidence type="ECO:0000256" key="9">
    <source>
        <dbReference type="SAM" id="Phobius"/>
    </source>
</evidence>
<sequence length="251" mass="26617">MCSFTDLIVQSAVSPMLAAAATAAAEKTATAAAQPSGLQLLYEFLATGGFVMALIVLCSMAAIGASILSWLQMRPQIVMPNSVVSQLRAIPNYALKGDIRPLQEFLSNDASMLARLGSMAISGAFTSKQECHDACAIKAREEIHRLESGIPLLEVLITVAPLLGLLGTTAGLVGMFSAFGTGEGPDTTVIAHEIGVALRCTIAGLFVAVPSVLAHTYFTRRLDALAVRVESVMQEVIQHFYQHFEVQRPAA</sequence>
<gene>
    <name evidence="11" type="ORF">HNQ65_005050</name>
</gene>
<dbReference type="RefSeq" id="WP_184344249.1">
    <property type="nucleotide sequence ID" value="NZ_JACHIG010000017.1"/>
</dbReference>
<dbReference type="Proteomes" id="UP000590740">
    <property type="component" value="Unassembled WGS sequence"/>
</dbReference>
<keyword evidence="7 9" id="KW-0472">Membrane</keyword>
<evidence type="ECO:0000256" key="5">
    <source>
        <dbReference type="ARBA" id="ARBA00022927"/>
    </source>
</evidence>
<evidence type="ECO:0000259" key="10">
    <source>
        <dbReference type="Pfam" id="PF01618"/>
    </source>
</evidence>
<keyword evidence="6 9" id="KW-1133">Transmembrane helix</keyword>
<feature type="transmembrane region" description="Helical" evidence="9">
    <location>
        <begin position="152"/>
        <end position="176"/>
    </location>
</feature>
<evidence type="ECO:0000256" key="7">
    <source>
        <dbReference type="ARBA" id="ARBA00023136"/>
    </source>
</evidence>
<evidence type="ECO:0000256" key="8">
    <source>
        <dbReference type="RuleBase" id="RU004057"/>
    </source>
</evidence>
<feature type="transmembrane region" description="Helical" evidence="9">
    <location>
        <begin position="196"/>
        <end position="218"/>
    </location>
</feature>
<dbReference type="AlphaFoldDB" id="A0A7W7YG14"/>
<evidence type="ECO:0000256" key="3">
    <source>
        <dbReference type="ARBA" id="ARBA00022475"/>
    </source>
</evidence>
<evidence type="ECO:0000313" key="11">
    <source>
        <dbReference type="EMBL" id="MBB5035439.1"/>
    </source>
</evidence>